<dbReference type="EMBL" id="QEKQ01000006">
    <property type="protein sequence ID" value="PVY75964.1"/>
    <property type="molecule type" value="Genomic_DNA"/>
</dbReference>
<accession>A0A2U1CW56</accession>
<proteinExistence type="predicted"/>
<comment type="subcellular location">
    <subcellularLocation>
        <location evidence="1">Membrane</location>
        <topology evidence="1">Multi-pass membrane protein</topology>
    </subcellularLocation>
</comment>
<feature type="transmembrane region" description="Helical" evidence="6">
    <location>
        <begin position="45"/>
        <end position="64"/>
    </location>
</feature>
<sequence>MDRRNLTPAGSWVHRMTFFWAATGATAGLSNFWTFPGLVAERGGSLFLFVYLVGLLLITLPLMLTEAAIGRYARFGPVLAFDRLAGDTDAPGRWLWVARLGVFSGFLVLAMFAVIGGICLYYLFHAALGEFNHATESSLLSTLDEFVRNPEASRAFMGWHAVFLLLVVAVSAQGVWQGLGRAMRVMVPLMVLLLSGLLIYSARDGEFARATSLMLDPHWADFSFESVRLALTHAFYTLGLGVGVLIVFGAYSAPTTPLKRSVFTVALSDTLIGIMAGLVVHSLVTASEVPGLSGFELVFLALPESLASVPGGQFLLTVFFMMVTLAAWTSALALMEPAIGWLQDRLAAPRRWTVLIIGVAAWLAGLMVLFSFNVWSDDMLLGGTAYRWMDIVSSAVLIPAVCILTSFFVGWALADEESLRLIGHGPALVRQIWLWVTRLVLPTVILYIAVHHAMASAASLCDGAPSLIWCGH</sequence>
<dbReference type="PANTHER" id="PTHR42948:SF1">
    <property type="entry name" value="TRANSPORTER"/>
    <property type="match status" value="1"/>
</dbReference>
<evidence type="ECO:0000256" key="1">
    <source>
        <dbReference type="ARBA" id="ARBA00004141"/>
    </source>
</evidence>
<feature type="transmembrane region" description="Helical" evidence="6">
    <location>
        <begin position="183"/>
        <end position="202"/>
    </location>
</feature>
<evidence type="ECO:0000256" key="2">
    <source>
        <dbReference type="ARBA" id="ARBA00022448"/>
    </source>
</evidence>
<protein>
    <submittedName>
        <fullName evidence="7">NSS family neurotransmitter:Na+ symporter</fullName>
    </submittedName>
</protein>
<organism evidence="7 8">
    <name type="scientific">Tamilnaduibacter salinus</name>
    <dbReference type="NCBI Taxonomy" id="1484056"/>
    <lineage>
        <taxon>Bacteria</taxon>
        <taxon>Pseudomonadati</taxon>
        <taxon>Pseudomonadota</taxon>
        <taxon>Gammaproteobacteria</taxon>
        <taxon>Pseudomonadales</taxon>
        <taxon>Marinobacteraceae</taxon>
        <taxon>Tamilnaduibacter</taxon>
    </lineage>
</organism>
<feature type="transmembrane region" description="Helical" evidence="6">
    <location>
        <begin position="314"/>
        <end position="334"/>
    </location>
</feature>
<evidence type="ECO:0000256" key="4">
    <source>
        <dbReference type="ARBA" id="ARBA00022989"/>
    </source>
</evidence>
<evidence type="ECO:0000313" key="8">
    <source>
        <dbReference type="Proteomes" id="UP000245887"/>
    </source>
</evidence>
<dbReference type="PANTHER" id="PTHR42948">
    <property type="entry name" value="TRANSPORTER"/>
    <property type="match status" value="1"/>
</dbReference>
<gene>
    <name evidence="7" type="ORF">C8D92_106226</name>
</gene>
<name>A0A2U1CW56_9GAMM</name>
<dbReference type="PRINTS" id="PR00176">
    <property type="entry name" value="NANEUSMPORT"/>
</dbReference>
<feature type="transmembrane region" description="Helical" evidence="6">
    <location>
        <begin position="354"/>
        <end position="376"/>
    </location>
</feature>
<dbReference type="InterPro" id="IPR037272">
    <property type="entry name" value="SNS_sf"/>
</dbReference>
<feature type="transmembrane region" description="Helical" evidence="6">
    <location>
        <begin position="263"/>
        <end position="283"/>
    </location>
</feature>
<dbReference type="InterPro" id="IPR047218">
    <property type="entry name" value="YocR/YhdH-like"/>
</dbReference>
<keyword evidence="3 6" id="KW-0812">Transmembrane</keyword>
<dbReference type="GO" id="GO:0016020">
    <property type="term" value="C:membrane"/>
    <property type="evidence" value="ECO:0007669"/>
    <property type="project" value="UniProtKB-SubCell"/>
</dbReference>
<reference evidence="7 8" key="1">
    <citation type="submission" date="2018-04" db="EMBL/GenBank/DDBJ databases">
        <title>Genomic Encyclopedia of Type Strains, Phase IV (KMG-IV): sequencing the most valuable type-strain genomes for metagenomic binning, comparative biology and taxonomic classification.</title>
        <authorList>
            <person name="Goeker M."/>
        </authorList>
    </citation>
    <scope>NUCLEOTIDE SEQUENCE [LARGE SCALE GENOMIC DNA]</scope>
    <source>
        <strain evidence="7 8">DSM 28688</strain>
    </source>
</reference>
<dbReference type="NCBIfam" id="NF037979">
    <property type="entry name" value="Na_transp"/>
    <property type="match status" value="1"/>
</dbReference>
<feature type="transmembrane region" description="Helical" evidence="6">
    <location>
        <begin position="156"/>
        <end position="176"/>
    </location>
</feature>
<feature type="transmembrane region" description="Helical" evidence="6">
    <location>
        <begin position="233"/>
        <end position="251"/>
    </location>
</feature>
<feature type="transmembrane region" description="Helical" evidence="6">
    <location>
        <begin position="388"/>
        <end position="412"/>
    </location>
</feature>
<dbReference type="Pfam" id="PF00209">
    <property type="entry name" value="SNF"/>
    <property type="match status" value="2"/>
</dbReference>
<evidence type="ECO:0000256" key="3">
    <source>
        <dbReference type="ARBA" id="ARBA00022692"/>
    </source>
</evidence>
<dbReference type="CDD" id="cd10336">
    <property type="entry name" value="SLC6sbd_Tyt1-Like"/>
    <property type="match status" value="1"/>
</dbReference>
<dbReference type="Proteomes" id="UP000245887">
    <property type="component" value="Unassembled WGS sequence"/>
</dbReference>
<comment type="caution">
    <text evidence="7">The sequence shown here is derived from an EMBL/GenBank/DDBJ whole genome shotgun (WGS) entry which is preliminary data.</text>
</comment>
<keyword evidence="4 6" id="KW-1133">Transmembrane helix</keyword>
<dbReference type="SUPFAM" id="SSF161070">
    <property type="entry name" value="SNF-like"/>
    <property type="match status" value="1"/>
</dbReference>
<dbReference type="PROSITE" id="PS50267">
    <property type="entry name" value="NA_NEUROTRAN_SYMP_3"/>
    <property type="match status" value="1"/>
</dbReference>
<evidence type="ECO:0000313" key="7">
    <source>
        <dbReference type="EMBL" id="PVY75964.1"/>
    </source>
</evidence>
<keyword evidence="5 6" id="KW-0472">Membrane</keyword>
<feature type="transmembrane region" description="Helical" evidence="6">
    <location>
        <begin position="432"/>
        <end position="450"/>
    </location>
</feature>
<evidence type="ECO:0000256" key="5">
    <source>
        <dbReference type="ARBA" id="ARBA00023136"/>
    </source>
</evidence>
<dbReference type="OrthoDB" id="9762833at2"/>
<feature type="transmembrane region" description="Helical" evidence="6">
    <location>
        <begin position="12"/>
        <end position="33"/>
    </location>
</feature>
<dbReference type="AlphaFoldDB" id="A0A2U1CW56"/>
<dbReference type="RefSeq" id="WP_116919359.1">
    <property type="nucleotide sequence ID" value="NZ_QEKQ01000006.1"/>
</dbReference>
<dbReference type="InterPro" id="IPR000175">
    <property type="entry name" value="Na/ntran_symport"/>
</dbReference>
<keyword evidence="2" id="KW-0813">Transport</keyword>
<feature type="transmembrane region" description="Helical" evidence="6">
    <location>
        <begin position="100"/>
        <end position="124"/>
    </location>
</feature>
<evidence type="ECO:0000256" key="6">
    <source>
        <dbReference type="SAM" id="Phobius"/>
    </source>
</evidence>